<dbReference type="EMBL" id="JACBYF010000003">
    <property type="protein sequence ID" value="NYS47083.1"/>
    <property type="molecule type" value="Genomic_DNA"/>
</dbReference>
<keyword evidence="1" id="KW-1133">Transmembrane helix</keyword>
<evidence type="ECO:0000313" key="3">
    <source>
        <dbReference type="Proteomes" id="UP000531840"/>
    </source>
</evidence>
<feature type="transmembrane region" description="Helical" evidence="1">
    <location>
        <begin position="76"/>
        <end position="96"/>
    </location>
</feature>
<keyword evidence="1" id="KW-0472">Membrane</keyword>
<organism evidence="2 3">
    <name type="scientific">Gemelliphila palaticanis</name>
    <dbReference type="NCBI Taxonomy" id="81950"/>
    <lineage>
        <taxon>Bacteria</taxon>
        <taxon>Bacillati</taxon>
        <taxon>Bacillota</taxon>
        <taxon>Bacilli</taxon>
        <taxon>Bacillales</taxon>
        <taxon>Gemellaceae</taxon>
        <taxon>Gemelliphila</taxon>
    </lineage>
</organism>
<dbReference type="Proteomes" id="UP000531840">
    <property type="component" value="Unassembled WGS sequence"/>
</dbReference>
<accession>A0ABX2T0D0</accession>
<feature type="transmembrane region" description="Helical" evidence="1">
    <location>
        <begin position="136"/>
        <end position="156"/>
    </location>
</feature>
<reference evidence="2 3" key="1">
    <citation type="submission" date="2020-07" db="EMBL/GenBank/DDBJ databases">
        <title>MOT database genomes.</title>
        <authorList>
            <person name="Joseph S."/>
            <person name="Aduse-Opoku J."/>
            <person name="Hashim A."/>
            <person name="Wade W."/>
            <person name="Curtis M."/>
        </authorList>
    </citation>
    <scope>NUCLEOTIDE SEQUENCE [LARGE SCALE GENOMIC DNA]</scope>
    <source>
        <strain evidence="2 3">CIP 106318</strain>
    </source>
</reference>
<dbReference type="RefSeq" id="WP_179940573.1">
    <property type="nucleotide sequence ID" value="NZ_JACBYF010000003.1"/>
</dbReference>
<gene>
    <name evidence="2" type="ORF">HZY85_02600</name>
</gene>
<evidence type="ECO:0000256" key="1">
    <source>
        <dbReference type="SAM" id="Phobius"/>
    </source>
</evidence>
<feature type="transmembrane region" description="Helical" evidence="1">
    <location>
        <begin position="102"/>
        <end position="124"/>
    </location>
</feature>
<keyword evidence="1" id="KW-0812">Transmembrane</keyword>
<name>A0ABX2T0D0_9BACL</name>
<proteinExistence type="predicted"/>
<keyword evidence="3" id="KW-1185">Reference proteome</keyword>
<evidence type="ECO:0000313" key="2">
    <source>
        <dbReference type="EMBL" id="NYS47083.1"/>
    </source>
</evidence>
<comment type="caution">
    <text evidence="2">The sequence shown here is derived from an EMBL/GenBank/DDBJ whole genome shotgun (WGS) entry which is preliminary data.</text>
</comment>
<feature type="transmembrane region" description="Helical" evidence="1">
    <location>
        <begin position="12"/>
        <end position="31"/>
    </location>
</feature>
<feature type="transmembrane region" description="Helical" evidence="1">
    <location>
        <begin position="176"/>
        <end position="198"/>
    </location>
</feature>
<sequence>MEHILNFDAANLSNLFLVSIILPVFIFFYIISCLSTFFVFKTLNIKSYLAFIPIYSTYRNLKEYKGRVYKSNWGKLYLIAIVLLLISILLFTIGGLSINFGIIIIGAVLVFVSSIMFIVISFVRDFPIMYKHSLKLAYVILFILSFFNSMIVNIFNNINTMPPISVGDEFTLYSNIFFSVIGSLIMPIYIIVVSYIMYRKVRYNTAEVVEKIELEKLENYEVEKLLYLREKSLIRKK</sequence>
<protein>
    <submittedName>
        <fullName evidence="2">Uncharacterized protein</fullName>
    </submittedName>
</protein>